<evidence type="ECO:0000256" key="1">
    <source>
        <dbReference type="ARBA" id="ARBA00001971"/>
    </source>
</evidence>
<dbReference type="InterPro" id="IPR050196">
    <property type="entry name" value="Cytochrome_P450_Monoox"/>
</dbReference>
<dbReference type="InterPro" id="IPR002401">
    <property type="entry name" value="Cyt_P450_E_grp-I"/>
</dbReference>
<dbReference type="GO" id="GO:0005506">
    <property type="term" value="F:iron ion binding"/>
    <property type="evidence" value="ECO:0007669"/>
    <property type="project" value="InterPro"/>
</dbReference>
<comment type="function">
    <text evidence="2">May be involved in the metabolism of insect hormones and in the breakdown of synthetic insecticides.</text>
</comment>
<evidence type="ECO:0000313" key="14">
    <source>
        <dbReference type="EMBL" id="KAJ8735686.1"/>
    </source>
</evidence>
<keyword evidence="6" id="KW-0349">Heme</keyword>
<gene>
    <name evidence="14" type="ORF">PYW07_007306</name>
</gene>
<proteinExistence type="inferred from homology"/>
<evidence type="ECO:0000256" key="9">
    <source>
        <dbReference type="ARBA" id="ARBA00022848"/>
    </source>
</evidence>
<dbReference type="AlphaFoldDB" id="A0AAD8E1B5"/>
<dbReference type="PANTHER" id="PTHR24291">
    <property type="entry name" value="CYTOCHROME P450 FAMILY 4"/>
    <property type="match status" value="1"/>
</dbReference>
<dbReference type="Pfam" id="PF00067">
    <property type="entry name" value="p450"/>
    <property type="match status" value="1"/>
</dbReference>
<evidence type="ECO:0000256" key="6">
    <source>
        <dbReference type="ARBA" id="ARBA00022617"/>
    </source>
</evidence>
<keyword evidence="8" id="KW-0256">Endoplasmic reticulum</keyword>
<keyword evidence="10" id="KW-0560">Oxidoreductase</keyword>
<dbReference type="GO" id="GO:0020037">
    <property type="term" value="F:heme binding"/>
    <property type="evidence" value="ECO:0007669"/>
    <property type="project" value="InterPro"/>
</dbReference>
<dbReference type="PANTHER" id="PTHR24291:SF189">
    <property type="entry name" value="CYTOCHROME P450 4C3-RELATED"/>
    <property type="match status" value="1"/>
</dbReference>
<evidence type="ECO:0000313" key="15">
    <source>
        <dbReference type="Proteomes" id="UP001231518"/>
    </source>
</evidence>
<keyword evidence="15" id="KW-1185">Reference proteome</keyword>
<evidence type="ECO:0000256" key="12">
    <source>
        <dbReference type="ARBA" id="ARBA00023033"/>
    </source>
</evidence>
<dbReference type="GO" id="GO:0004497">
    <property type="term" value="F:monooxygenase activity"/>
    <property type="evidence" value="ECO:0007669"/>
    <property type="project" value="UniProtKB-KW"/>
</dbReference>
<organism evidence="14 15">
    <name type="scientific">Mythimna separata</name>
    <name type="common">Oriental armyworm</name>
    <name type="synonym">Pseudaletia separata</name>
    <dbReference type="NCBI Taxonomy" id="271217"/>
    <lineage>
        <taxon>Eukaryota</taxon>
        <taxon>Metazoa</taxon>
        <taxon>Ecdysozoa</taxon>
        <taxon>Arthropoda</taxon>
        <taxon>Hexapoda</taxon>
        <taxon>Insecta</taxon>
        <taxon>Pterygota</taxon>
        <taxon>Neoptera</taxon>
        <taxon>Endopterygota</taxon>
        <taxon>Lepidoptera</taxon>
        <taxon>Glossata</taxon>
        <taxon>Ditrysia</taxon>
        <taxon>Noctuoidea</taxon>
        <taxon>Noctuidae</taxon>
        <taxon>Noctuinae</taxon>
        <taxon>Hadenini</taxon>
        <taxon>Mythimna</taxon>
    </lineage>
</organism>
<evidence type="ECO:0000256" key="5">
    <source>
        <dbReference type="ARBA" id="ARBA00010617"/>
    </source>
</evidence>
<dbReference type="PRINTS" id="PR00463">
    <property type="entry name" value="EP450I"/>
</dbReference>
<keyword evidence="7" id="KW-0479">Metal-binding</keyword>
<dbReference type="SUPFAM" id="SSF48264">
    <property type="entry name" value="Cytochrome P450"/>
    <property type="match status" value="1"/>
</dbReference>
<evidence type="ECO:0000256" key="7">
    <source>
        <dbReference type="ARBA" id="ARBA00022723"/>
    </source>
</evidence>
<name>A0AAD8E1B5_MYTSE</name>
<evidence type="ECO:0000256" key="2">
    <source>
        <dbReference type="ARBA" id="ARBA00003690"/>
    </source>
</evidence>
<dbReference type="GO" id="GO:0005789">
    <property type="term" value="C:endoplasmic reticulum membrane"/>
    <property type="evidence" value="ECO:0007669"/>
    <property type="project" value="UniProtKB-SubCell"/>
</dbReference>
<evidence type="ECO:0000256" key="11">
    <source>
        <dbReference type="ARBA" id="ARBA00023004"/>
    </source>
</evidence>
<reference evidence="14" key="1">
    <citation type="submission" date="2023-03" db="EMBL/GenBank/DDBJ databases">
        <title>Chromosome-level genomes of two armyworms, Mythimna separata and Mythimna loreyi, provide insights into the biosynthesis and reception of sex pheromones.</title>
        <authorList>
            <person name="Zhao H."/>
        </authorList>
    </citation>
    <scope>NUCLEOTIDE SEQUENCE</scope>
    <source>
        <strain evidence="14">BeijingLab</strain>
        <tissue evidence="14">Pupa</tissue>
    </source>
</reference>
<sequence length="181" mass="20809">MAENTAVDDNTYMIKKNKTAMLDLLISAKKEGLIDDIGIQEEVDTFMFEGHDTTASGLTFCFMLLAHHKDVQEKIFAEIKEIVGDSKRSITIEDLSKMKYLERCIKESLRLYPPVHLISRKLKEDMKLSQKFAMMEMKVAMAEVLREFTLEPVTHPDDIRIIADVVLRNDGPIEVTFVKRQ</sequence>
<dbReference type="Proteomes" id="UP001231518">
    <property type="component" value="Chromosome 2"/>
</dbReference>
<dbReference type="InterPro" id="IPR036396">
    <property type="entry name" value="Cyt_P450_sf"/>
</dbReference>
<keyword evidence="9" id="KW-0492">Microsome</keyword>
<evidence type="ECO:0000256" key="3">
    <source>
        <dbReference type="ARBA" id="ARBA00004174"/>
    </source>
</evidence>
<comment type="cofactor">
    <cofactor evidence="1">
        <name>heme</name>
        <dbReference type="ChEBI" id="CHEBI:30413"/>
    </cofactor>
</comment>
<dbReference type="Gene3D" id="1.10.630.10">
    <property type="entry name" value="Cytochrome P450"/>
    <property type="match status" value="2"/>
</dbReference>
<accession>A0AAD8E1B5</accession>
<dbReference type="InterPro" id="IPR001128">
    <property type="entry name" value="Cyt_P450"/>
</dbReference>
<keyword evidence="12" id="KW-0503">Monooxygenase</keyword>
<comment type="similarity">
    <text evidence="5">Belongs to the cytochrome P450 family.</text>
</comment>
<evidence type="ECO:0000256" key="10">
    <source>
        <dbReference type="ARBA" id="ARBA00023002"/>
    </source>
</evidence>
<keyword evidence="11" id="KW-0408">Iron</keyword>
<protein>
    <recommendedName>
        <fullName evidence="16">Cytochrome P450</fullName>
    </recommendedName>
</protein>
<evidence type="ECO:0000256" key="13">
    <source>
        <dbReference type="ARBA" id="ARBA00023136"/>
    </source>
</evidence>
<evidence type="ECO:0008006" key="16">
    <source>
        <dbReference type="Google" id="ProtNLM"/>
    </source>
</evidence>
<dbReference type="GO" id="GO:0016705">
    <property type="term" value="F:oxidoreductase activity, acting on paired donors, with incorporation or reduction of molecular oxygen"/>
    <property type="evidence" value="ECO:0007669"/>
    <property type="project" value="InterPro"/>
</dbReference>
<evidence type="ECO:0000256" key="4">
    <source>
        <dbReference type="ARBA" id="ARBA00004406"/>
    </source>
</evidence>
<comment type="caution">
    <text evidence="14">The sequence shown here is derived from an EMBL/GenBank/DDBJ whole genome shotgun (WGS) entry which is preliminary data.</text>
</comment>
<dbReference type="EMBL" id="JARGEI010000002">
    <property type="protein sequence ID" value="KAJ8735686.1"/>
    <property type="molecule type" value="Genomic_DNA"/>
</dbReference>
<keyword evidence="13" id="KW-0472">Membrane</keyword>
<evidence type="ECO:0000256" key="8">
    <source>
        <dbReference type="ARBA" id="ARBA00022824"/>
    </source>
</evidence>
<comment type="subcellular location">
    <subcellularLocation>
        <location evidence="4">Endoplasmic reticulum membrane</location>
        <topology evidence="4">Peripheral membrane protein</topology>
    </subcellularLocation>
    <subcellularLocation>
        <location evidence="3">Microsome membrane</location>
        <topology evidence="3">Peripheral membrane protein</topology>
    </subcellularLocation>
</comment>